<gene>
    <name evidence="2" type="ORF">DPCES_2285</name>
</gene>
<dbReference type="InterPro" id="IPR036286">
    <property type="entry name" value="LexA/Signal_pep-like_sf"/>
</dbReference>
<dbReference type="GO" id="GO:0003677">
    <property type="term" value="F:DNA binding"/>
    <property type="evidence" value="ECO:0007669"/>
    <property type="project" value="InterPro"/>
</dbReference>
<dbReference type="Pfam" id="PF00717">
    <property type="entry name" value="Peptidase_S24"/>
    <property type="match status" value="1"/>
</dbReference>
<dbReference type="InterPro" id="IPR050077">
    <property type="entry name" value="LexA_repressor"/>
</dbReference>
<organism evidence="2">
    <name type="scientific">Desulfitobacterium hafniense</name>
    <name type="common">Desulfitobacterium frappieri</name>
    <dbReference type="NCBI Taxonomy" id="49338"/>
    <lineage>
        <taxon>Bacteria</taxon>
        <taxon>Bacillati</taxon>
        <taxon>Bacillota</taxon>
        <taxon>Clostridia</taxon>
        <taxon>Eubacteriales</taxon>
        <taxon>Desulfitobacteriaceae</taxon>
        <taxon>Desulfitobacterium</taxon>
    </lineage>
</organism>
<dbReference type="CDD" id="cd06529">
    <property type="entry name" value="S24_LexA-like"/>
    <property type="match status" value="1"/>
</dbReference>
<accession>A0A098B1E4</accession>
<dbReference type="PROSITE" id="PS50943">
    <property type="entry name" value="HTH_CROC1"/>
    <property type="match status" value="1"/>
</dbReference>
<dbReference type="Pfam" id="PF01381">
    <property type="entry name" value="HTH_3"/>
    <property type="match status" value="1"/>
</dbReference>
<dbReference type="EMBL" id="LK996017">
    <property type="protein sequence ID" value="CDX02172.1"/>
    <property type="molecule type" value="Genomic_DNA"/>
</dbReference>
<dbReference type="PANTHER" id="PTHR33516:SF2">
    <property type="entry name" value="LEXA REPRESSOR-RELATED"/>
    <property type="match status" value="1"/>
</dbReference>
<dbReference type="SUPFAM" id="SSF47413">
    <property type="entry name" value="lambda repressor-like DNA-binding domains"/>
    <property type="match status" value="1"/>
</dbReference>
<reference evidence="2" key="1">
    <citation type="submission" date="2014-07" db="EMBL/GenBank/DDBJ databases">
        <authorList>
            <person name="Hornung V.Bastian."/>
        </authorList>
    </citation>
    <scope>NUCLEOTIDE SEQUENCE</scope>
    <source>
        <strain evidence="2">PCE-S</strain>
    </source>
</reference>
<dbReference type="Gene3D" id="2.10.109.10">
    <property type="entry name" value="Umud Fragment, subunit A"/>
    <property type="match status" value="1"/>
</dbReference>
<sequence>MKYENNVTKYVGEKIRKYRREKGLTQKELGFKIGVKHNTISGYENGTNEPEQNILFAIADVLGVSINDLFPSPTNIIPIAPNFTRIPVLGTIACGSPILAEENISEYIYMPTDRLPKGSIFYLKAQGASMEPTIPNGSLVMVREQPEVEYGSVAAVLVNGDTEATLKRVKQQGDIVILMPDNPAYEPIIVTPDNPARIIGQAVQVTQML</sequence>
<name>A0A098B1E4_DESHA</name>
<dbReference type="InterPro" id="IPR015927">
    <property type="entry name" value="Peptidase_S24_S26A/B/C"/>
</dbReference>
<dbReference type="InterPro" id="IPR039418">
    <property type="entry name" value="LexA-like"/>
</dbReference>
<dbReference type="InterPro" id="IPR010982">
    <property type="entry name" value="Lambda_DNA-bd_dom_sf"/>
</dbReference>
<evidence type="ECO:0000313" key="2">
    <source>
        <dbReference type="EMBL" id="CDX02172.1"/>
    </source>
</evidence>
<dbReference type="InterPro" id="IPR001387">
    <property type="entry name" value="Cro/C1-type_HTH"/>
</dbReference>
<dbReference type="SMART" id="SM00530">
    <property type="entry name" value="HTH_XRE"/>
    <property type="match status" value="1"/>
</dbReference>
<dbReference type="PATRIC" id="fig|49338.4.peg.2459"/>
<dbReference type="AlphaFoldDB" id="A0A098B1E4"/>
<feature type="domain" description="HTH cro/C1-type" evidence="1">
    <location>
        <begin position="15"/>
        <end position="69"/>
    </location>
</feature>
<protein>
    <submittedName>
        <fullName evidence="2">Transcriptional regulator</fullName>
    </submittedName>
</protein>
<evidence type="ECO:0000259" key="1">
    <source>
        <dbReference type="PROSITE" id="PS50943"/>
    </source>
</evidence>
<dbReference type="PANTHER" id="PTHR33516">
    <property type="entry name" value="LEXA REPRESSOR"/>
    <property type="match status" value="1"/>
</dbReference>
<proteinExistence type="predicted"/>
<dbReference type="Gene3D" id="1.10.260.40">
    <property type="entry name" value="lambda repressor-like DNA-binding domains"/>
    <property type="match status" value="1"/>
</dbReference>
<dbReference type="RefSeq" id="WP_208925673.1">
    <property type="nucleotide sequence ID" value="NZ_LK996017.1"/>
</dbReference>
<dbReference type="CDD" id="cd00093">
    <property type="entry name" value="HTH_XRE"/>
    <property type="match status" value="1"/>
</dbReference>
<dbReference type="SUPFAM" id="SSF51306">
    <property type="entry name" value="LexA/Signal peptidase"/>
    <property type="match status" value="1"/>
</dbReference>